<keyword evidence="2" id="KW-0288">FMN</keyword>
<dbReference type="KEGG" id="psyt:DSAG12_03744"/>
<dbReference type="CDD" id="cd02801">
    <property type="entry name" value="DUS_like_FMN"/>
    <property type="match status" value="1"/>
</dbReference>
<dbReference type="SUPFAM" id="SSF51395">
    <property type="entry name" value="FMN-linked oxidoreductases"/>
    <property type="match status" value="1"/>
</dbReference>
<gene>
    <name evidence="6" type="ORF">DSAG12_03744</name>
</gene>
<dbReference type="OrthoDB" id="131706at2157"/>
<dbReference type="GO" id="GO:0017150">
    <property type="term" value="F:tRNA dihydrouridine synthase activity"/>
    <property type="evidence" value="ECO:0007669"/>
    <property type="project" value="InterPro"/>
</dbReference>
<evidence type="ECO:0000256" key="4">
    <source>
        <dbReference type="ARBA" id="ARBA00023002"/>
    </source>
</evidence>
<evidence type="ECO:0000259" key="5">
    <source>
        <dbReference type="Pfam" id="PF01207"/>
    </source>
</evidence>
<dbReference type="GeneID" id="41331712"/>
<keyword evidence="7" id="KW-1185">Reference proteome</keyword>
<keyword evidence="3" id="KW-0819">tRNA processing</keyword>
<dbReference type="InterPro" id="IPR013785">
    <property type="entry name" value="Aldolase_TIM"/>
</dbReference>
<evidence type="ECO:0000256" key="2">
    <source>
        <dbReference type="ARBA" id="ARBA00022643"/>
    </source>
</evidence>
<dbReference type="GO" id="GO:0003723">
    <property type="term" value="F:RNA binding"/>
    <property type="evidence" value="ECO:0007669"/>
    <property type="project" value="TreeGrafter"/>
</dbReference>
<dbReference type="GO" id="GO:0050660">
    <property type="term" value="F:flavin adenine dinucleotide binding"/>
    <property type="evidence" value="ECO:0007669"/>
    <property type="project" value="InterPro"/>
</dbReference>
<dbReference type="Pfam" id="PF01207">
    <property type="entry name" value="Dus"/>
    <property type="match status" value="1"/>
</dbReference>
<protein>
    <submittedName>
        <fullName evidence="6">tRNA-dihydrouridine synthase family protein</fullName>
        <ecNumber evidence="6">1.3.1.-</ecNumber>
    </submittedName>
</protein>
<accession>A0A5B9DGQ6</accession>
<dbReference type="EMBL" id="CP042905">
    <property type="protein sequence ID" value="QEE17906.1"/>
    <property type="molecule type" value="Genomic_DNA"/>
</dbReference>
<proteinExistence type="predicted"/>
<dbReference type="EC" id="1.3.1.-" evidence="6"/>
<keyword evidence="4 6" id="KW-0560">Oxidoreductase</keyword>
<organism evidence="6 7">
    <name type="scientific">Promethearchaeum syntrophicum</name>
    <dbReference type="NCBI Taxonomy" id="2594042"/>
    <lineage>
        <taxon>Archaea</taxon>
        <taxon>Promethearchaeati</taxon>
        <taxon>Promethearchaeota</taxon>
        <taxon>Promethearchaeia</taxon>
        <taxon>Promethearchaeales</taxon>
        <taxon>Promethearchaeaceae</taxon>
        <taxon>Promethearchaeum</taxon>
    </lineage>
</organism>
<dbReference type="RefSeq" id="WP_147664785.1">
    <property type="nucleotide sequence ID" value="NZ_CP042905.2"/>
</dbReference>
<evidence type="ECO:0000256" key="1">
    <source>
        <dbReference type="ARBA" id="ARBA00022630"/>
    </source>
</evidence>
<name>A0A5B9DGQ6_9ARCH</name>
<keyword evidence="1" id="KW-0285">Flavoprotein</keyword>
<dbReference type="PIRSF" id="PIRSF006621">
    <property type="entry name" value="Dus"/>
    <property type="match status" value="1"/>
</dbReference>
<feature type="domain" description="DUS-like FMN-binding" evidence="5">
    <location>
        <begin position="69"/>
        <end position="256"/>
    </location>
</feature>
<dbReference type="Gene3D" id="3.20.20.70">
    <property type="entry name" value="Aldolase class I"/>
    <property type="match status" value="1"/>
</dbReference>
<evidence type="ECO:0000313" key="7">
    <source>
        <dbReference type="Proteomes" id="UP000321408"/>
    </source>
</evidence>
<reference evidence="6 7" key="1">
    <citation type="journal article" date="2020" name="Nature">
        <title>Isolation of an archaeon at the prokaryote-eukaryote interface.</title>
        <authorList>
            <person name="Imachi H."/>
            <person name="Nobu M.K."/>
            <person name="Nakahara N."/>
            <person name="Morono Y."/>
            <person name="Ogawara M."/>
            <person name="Takaki Y."/>
            <person name="Takano Y."/>
            <person name="Uematsu K."/>
            <person name="Ikuta T."/>
            <person name="Ito M."/>
            <person name="Matsui Y."/>
            <person name="Miyazaki M."/>
            <person name="Murata K."/>
            <person name="Saito Y."/>
            <person name="Sakai S."/>
            <person name="Song C."/>
            <person name="Tasumi E."/>
            <person name="Yamanaka Y."/>
            <person name="Yamaguchi T."/>
            <person name="Kamagata Y."/>
            <person name="Tamaki H."/>
            <person name="Takai K."/>
        </authorList>
    </citation>
    <scope>NUCLEOTIDE SEQUENCE [LARGE SCALE GENOMIC DNA]</scope>
    <source>
        <strain evidence="6 7">MK-D1</strain>
    </source>
</reference>
<evidence type="ECO:0000256" key="3">
    <source>
        <dbReference type="ARBA" id="ARBA00022694"/>
    </source>
</evidence>
<reference evidence="6 7" key="2">
    <citation type="journal article" date="2024" name="Int. J. Syst. Evol. Microbiol.">
        <title>Promethearchaeum syntrophicum gen. nov., sp. nov., an anaerobic, obligately syntrophic archaeon, the first isolate of the lineage 'Asgard' archaea, and proposal of the new archaeal phylum Promethearchaeota phyl. nov. and kingdom Promethearchaeati regn. nov.</title>
        <authorList>
            <person name="Imachi H."/>
            <person name="Nobu M.K."/>
            <person name="Kato S."/>
            <person name="Takaki Y."/>
            <person name="Miyazaki M."/>
            <person name="Miyata M."/>
            <person name="Ogawara M."/>
            <person name="Saito Y."/>
            <person name="Sakai S."/>
            <person name="Tahara Y.O."/>
            <person name="Takano Y."/>
            <person name="Tasumi E."/>
            <person name="Uematsu K."/>
            <person name="Yoshimura T."/>
            <person name="Itoh T."/>
            <person name="Ohkuma M."/>
            <person name="Takai K."/>
        </authorList>
    </citation>
    <scope>NUCLEOTIDE SEQUENCE [LARGE SCALE GENOMIC DNA]</scope>
    <source>
        <strain evidence="6 7">MK-D1</strain>
    </source>
</reference>
<evidence type="ECO:0000313" key="6">
    <source>
        <dbReference type="EMBL" id="QEE17906.1"/>
    </source>
</evidence>
<dbReference type="AlphaFoldDB" id="A0A5B9DGQ6"/>
<dbReference type="InterPro" id="IPR035587">
    <property type="entry name" value="DUS-like_FMN-bd"/>
</dbReference>
<dbReference type="InterPro" id="IPR001269">
    <property type="entry name" value="DUS_fam"/>
</dbReference>
<dbReference type="PANTHER" id="PTHR45846">
    <property type="entry name" value="TRNA-DIHYDROURIDINE(47) SYNTHASE [NAD(P)(+)]-LIKE"/>
    <property type="match status" value="1"/>
</dbReference>
<dbReference type="Proteomes" id="UP000321408">
    <property type="component" value="Chromosome"/>
</dbReference>
<sequence length="362" mass="41378">MDKYVLAFAPIEPITMNPIIRELMAINGARLVYRPKILPQHLLKAPNWQYWAKIKKISQVRTPSGESIYDGIQIIARPGDPIKKAVKYIDNYASKFGIQYIDLNFCCPGYKVLPKRRGGDLLKDPDSVIQVISEAIKFTNLPISIKIRKGFLNSDTPQNLCYRLSKEFGDNLAWIAINRAPVKMDDVDFSLIKKDFKPFQEAIAGVEGKIPIVANGSIETYQDIYAVKENVKVNGFMIGRAALGNPSIFHAILDSNPIEKSEGDGDNIKINLKFEELFKIITKYQYGPSGRFCSMGEIKKILFYYIKHSYESQKKQLPAGYGFSKWNNQRFDSKSLVKALFKVFPTISEETWKKWIYPFFTK</sequence>
<dbReference type="PANTHER" id="PTHR45846:SF1">
    <property type="entry name" value="TRNA-DIHYDROURIDINE(47) SYNTHASE [NAD(P)(+)]-LIKE"/>
    <property type="match status" value="1"/>
</dbReference>